<dbReference type="AlphaFoldDB" id="K0SU11"/>
<dbReference type="EMBL" id="AGNL01017186">
    <property type="protein sequence ID" value="EJK64501.1"/>
    <property type="molecule type" value="Genomic_DNA"/>
</dbReference>
<name>K0SU11_THAOC</name>
<proteinExistence type="predicted"/>
<evidence type="ECO:0000313" key="3">
    <source>
        <dbReference type="Proteomes" id="UP000266841"/>
    </source>
</evidence>
<feature type="non-terminal residue" evidence="2">
    <location>
        <position position="98"/>
    </location>
</feature>
<sequence>MKYSPDARCNASSGKECGYDGAPLRSERDPISSPMLSALPINPTPNAKSGGKSNKKTLTPAYAYRNADTGLLHLRTIIPPSFSNIGKEDETVVGLEQA</sequence>
<keyword evidence="3" id="KW-1185">Reference proteome</keyword>
<reference evidence="2 3" key="1">
    <citation type="journal article" date="2012" name="Genome Biol.">
        <title>Genome and low-iron response of an oceanic diatom adapted to chronic iron limitation.</title>
        <authorList>
            <person name="Lommer M."/>
            <person name="Specht M."/>
            <person name="Roy A.S."/>
            <person name="Kraemer L."/>
            <person name="Andreson R."/>
            <person name="Gutowska M.A."/>
            <person name="Wolf J."/>
            <person name="Bergner S.V."/>
            <person name="Schilhabel M.B."/>
            <person name="Klostermeier U.C."/>
            <person name="Beiko R.G."/>
            <person name="Rosenstiel P."/>
            <person name="Hippler M."/>
            <person name="Laroche J."/>
        </authorList>
    </citation>
    <scope>NUCLEOTIDE SEQUENCE [LARGE SCALE GENOMIC DNA]</scope>
    <source>
        <strain evidence="2 3">CCMP1005</strain>
    </source>
</reference>
<gene>
    <name evidence="2" type="ORF">THAOC_14757</name>
</gene>
<organism evidence="2 3">
    <name type="scientific">Thalassiosira oceanica</name>
    <name type="common">Marine diatom</name>
    <dbReference type="NCBI Taxonomy" id="159749"/>
    <lineage>
        <taxon>Eukaryota</taxon>
        <taxon>Sar</taxon>
        <taxon>Stramenopiles</taxon>
        <taxon>Ochrophyta</taxon>
        <taxon>Bacillariophyta</taxon>
        <taxon>Coscinodiscophyceae</taxon>
        <taxon>Thalassiosirophycidae</taxon>
        <taxon>Thalassiosirales</taxon>
        <taxon>Thalassiosiraceae</taxon>
        <taxon>Thalassiosira</taxon>
    </lineage>
</organism>
<evidence type="ECO:0000313" key="2">
    <source>
        <dbReference type="EMBL" id="EJK64501.1"/>
    </source>
</evidence>
<accession>K0SU11</accession>
<evidence type="ECO:0000256" key="1">
    <source>
        <dbReference type="SAM" id="MobiDB-lite"/>
    </source>
</evidence>
<comment type="caution">
    <text evidence="2">The sequence shown here is derived from an EMBL/GenBank/DDBJ whole genome shotgun (WGS) entry which is preliminary data.</text>
</comment>
<protein>
    <submittedName>
        <fullName evidence="2">Uncharacterized protein</fullName>
    </submittedName>
</protein>
<dbReference type="Proteomes" id="UP000266841">
    <property type="component" value="Unassembled WGS sequence"/>
</dbReference>
<feature type="region of interest" description="Disordered" evidence="1">
    <location>
        <begin position="1"/>
        <end position="57"/>
    </location>
</feature>